<proteinExistence type="inferred from homology"/>
<evidence type="ECO:0000313" key="13">
    <source>
        <dbReference type="Proteomes" id="UP000807115"/>
    </source>
</evidence>
<dbReference type="InterPro" id="IPR031330">
    <property type="entry name" value="Gly_Hdrlase_35_cat"/>
</dbReference>
<keyword evidence="7" id="KW-0378">Hydrolase</keyword>
<evidence type="ECO:0000256" key="5">
    <source>
        <dbReference type="ARBA" id="ARBA00022523"/>
    </source>
</evidence>
<dbReference type="SUPFAM" id="SSF49785">
    <property type="entry name" value="Galactose-binding domain-like"/>
    <property type="match status" value="2"/>
</dbReference>
<dbReference type="GO" id="GO:0005975">
    <property type="term" value="P:carbohydrate metabolic process"/>
    <property type="evidence" value="ECO:0007669"/>
    <property type="project" value="InterPro"/>
</dbReference>
<dbReference type="InterPro" id="IPR048913">
    <property type="entry name" value="BetaGal_gal-bd"/>
</dbReference>
<dbReference type="Gene3D" id="2.60.120.260">
    <property type="entry name" value="Galactose-binding domain-like"/>
    <property type="match status" value="3"/>
</dbReference>
<feature type="domain" description="SUEL-type lectin" evidence="11">
    <location>
        <begin position="538"/>
        <end position="622"/>
    </location>
</feature>
<dbReference type="PANTHER" id="PTHR23421">
    <property type="entry name" value="BETA-GALACTOSIDASE RELATED"/>
    <property type="match status" value="1"/>
</dbReference>
<dbReference type="FunFam" id="2.60.120.260:FF:000109">
    <property type="entry name" value="Beta-galactosidase"/>
    <property type="match status" value="1"/>
</dbReference>
<dbReference type="Pfam" id="PF01301">
    <property type="entry name" value="Glyco_hydro_35"/>
    <property type="match status" value="1"/>
</dbReference>
<accession>A0A921RCT8</accession>
<gene>
    <name evidence="12" type="ORF">BDA96_03G195400</name>
</gene>
<dbReference type="InterPro" id="IPR017853">
    <property type="entry name" value="GH"/>
</dbReference>
<sequence length="622" mass="66607">MAAAPVALPLLLLAALAAAAAVASATTVAYNDRAVVIDGQRRIILSGSIHYPRSTPQREMETFTTLIVNKMKDANMFAGQGGPIILAQYHGGTNFGRTSGGPYITTSYDYDAPLDEYGNIRQPKYGHLKDLHNLLKSMEKILVHGEYKDTSHGKNVTVTKYTYGGSSVCFISNQFDDRDVNVTLAGTHLVPAWSVSILPDCKTVAYNTAKIKTQTSVMVKKANSVEKEPEALRWSWMPENLKPFMTDDHGSFRQSRLLEQIATSTDQSDYLWYRTSLEHKGEGSYTLYVNTTGHKIYAFVNGKLVGQNQSSNGAFVFQLQSPVKLHSGKNYVSLLSGTVGLKNYGPLFELVPAGIAGGPVKLVGANDTAIDLTHSSWSYKSGLAGEHRQIHLDKPGYKWRSHNGSGSIPVNRPFTWYKTTFAAPAGDEAVVVDLLGLNKGAAWVNGNSLGRYWPSYTAAEMGGCHGACDYRGKFKAEGDGIRCLTGCGEPSQRFYHVPRSFLRAGEPNTLVLFEEAGGDPARAAFHTVAVGHVCVAAAEVGDDVTLSCGGGLGGGVVASVDVASFGVTRGGCGDYQGGCESKAALKAFRDACVGRESCTVKYTPAFAGPGCQSGKLTVQATC</sequence>
<dbReference type="InterPro" id="IPR001944">
    <property type="entry name" value="Glycoside_Hdrlase_35"/>
</dbReference>
<dbReference type="GO" id="GO:0048046">
    <property type="term" value="C:apoplast"/>
    <property type="evidence" value="ECO:0007669"/>
    <property type="project" value="UniProtKB-SubCell"/>
</dbReference>
<feature type="signal peptide" evidence="10">
    <location>
        <begin position="1"/>
        <end position="25"/>
    </location>
</feature>
<dbReference type="Proteomes" id="UP000807115">
    <property type="component" value="Chromosome 3"/>
</dbReference>
<evidence type="ECO:0000256" key="7">
    <source>
        <dbReference type="ARBA" id="ARBA00022801"/>
    </source>
</evidence>
<keyword evidence="6 10" id="KW-0732">Signal</keyword>
<name>A0A921RCT8_SORBI</name>
<evidence type="ECO:0000256" key="8">
    <source>
        <dbReference type="ARBA" id="ARBA00023295"/>
    </source>
</evidence>
<dbReference type="EC" id="3.2.1.23" evidence="4"/>
<evidence type="ECO:0000256" key="4">
    <source>
        <dbReference type="ARBA" id="ARBA00012756"/>
    </source>
</evidence>
<dbReference type="InterPro" id="IPR041392">
    <property type="entry name" value="GHD"/>
</dbReference>
<evidence type="ECO:0000256" key="2">
    <source>
        <dbReference type="ARBA" id="ARBA00004271"/>
    </source>
</evidence>
<keyword evidence="8" id="KW-0326">Glycosidase</keyword>
<dbReference type="CDD" id="cd22842">
    <property type="entry name" value="Gal_Rha_Lectin_BGal"/>
    <property type="match status" value="1"/>
</dbReference>
<comment type="subcellular location">
    <subcellularLocation>
        <location evidence="2">Secreted</location>
        <location evidence="2">Extracellular space</location>
        <location evidence="2">Apoplast</location>
    </subcellularLocation>
</comment>
<dbReference type="GO" id="GO:0004565">
    <property type="term" value="F:beta-galactosidase activity"/>
    <property type="evidence" value="ECO:0007669"/>
    <property type="project" value="UniProtKB-EC"/>
</dbReference>
<evidence type="ECO:0000256" key="9">
    <source>
        <dbReference type="RuleBase" id="RU003679"/>
    </source>
</evidence>
<dbReference type="Gene3D" id="2.60.120.740">
    <property type="match status" value="1"/>
</dbReference>
<evidence type="ECO:0000256" key="1">
    <source>
        <dbReference type="ARBA" id="ARBA00001412"/>
    </source>
</evidence>
<protein>
    <recommendedName>
        <fullName evidence="4">beta-galactosidase</fullName>
        <ecNumber evidence="4">3.2.1.23</ecNumber>
    </recommendedName>
</protein>
<evidence type="ECO:0000256" key="10">
    <source>
        <dbReference type="SAM" id="SignalP"/>
    </source>
</evidence>
<dbReference type="InterPro" id="IPR000922">
    <property type="entry name" value="Lectin_gal-bd_dom"/>
</dbReference>
<evidence type="ECO:0000259" key="11">
    <source>
        <dbReference type="PROSITE" id="PS50228"/>
    </source>
</evidence>
<feature type="chain" id="PRO_5037657270" description="beta-galactosidase" evidence="10">
    <location>
        <begin position="26"/>
        <end position="622"/>
    </location>
</feature>
<keyword evidence="5" id="KW-0052">Apoplast</keyword>
<organism evidence="12 13">
    <name type="scientific">Sorghum bicolor</name>
    <name type="common">Sorghum</name>
    <name type="synonym">Sorghum vulgare</name>
    <dbReference type="NCBI Taxonomy" id="4558"/>
    <lineage>
        <taxon>Eukaryota</taxon>
        <taxon>Viridiplantae</taxon>
        <taxon>Streptophyta</taxon>
        <taxon>Embryophyta</taxon>
        <taxon>Tracheophyta</taxon>
        <taxon>Spermatophyta</taxon>
        <taxon>Magnoliopsida</taxon>
        <taxon>Liliopsida</taxon>
        <taxon>Poales</taxon>
        <taxon>Poaceae</taxon>
        <taxon>PACMAD clade</taxon>
        <taxon>Panicoideae</taxon>
        <taxon>Andropogonodae</taxon>
        <taxon>Andropogoneae</taxon>
        <taxon>Sorghinae</taxon>
        <taxon>Sorghum</taxon>
    </lineage>
</organism>
<evidence type="ECO:0000313" key="12">
    <source>
        <dbReference type="EMBL" id="KAG0537974.1"/>
    </source>
</evidence>
<dbReference type="FunFam" id="2.60.120.260:FF:000142">
    <property type="entry name" value="Beta-galactosidase"/>
    <property type="match status" value="1"/>
</dbReference>
<evidence type="ECO:0000256" key="6">
    <source>
        <dbReference type="ARBA" id="ARBA00022729"/>
    </source>
</evidence>
<dbReference type="GO" id="GO:0030246">
    <property type="term" value="F:carbohydrate binding"/>
    <property type="evidence" value="ECO:0007669"/>
    <property type="project" value="InterPro"/>
</dbReference>
<reference evidence="12" key="1">
    <citation type="journal article" date="2019" name="BMC Genomics">
        <title>A new reference genome for Sorghum bicolor reveals high levels of sequence similarity between sweet and grain genotypes: implications for the genetics of sugar metabolism.</title>
        <authorList>
            <person name="Cooper E.A."/>
            <person name="Brenton Z.W."/>
            <person name="Flinn B.S."/>
            <person name="Jenkins J."/>
            <person name="Shu S."/>
            <person name="Flowers D."/>
            <person name="Luo F."/>
            <person name="Wang Y."/>
            <person name="Xia P."/>
            <person name="Barry K."/>
            <person name="Daum C."/>
            <person name="Lipzen A."/>
            <person name="Yoshinaga Y."/>
            <person name="Schmutz J."/>
            <person name="Saski C."/>
            <person name="Vermerris W."/>
            <person name="Kresovich S."/>
        </authorList>
    </citation>
    <scope>NUCLEOTIDE SEQUENCE</scope>
</reference>
<dbReference type="Pfam" id="PF02140">
    <property type="entry name" value="SUEL_Lectin"/>
    <property type="match status" value="1"/>
</dbReference>
<dbReference type="InterPro" id="IPR043159">
    <property type="entry name" value="Lectin_gal-bd_sf"/>
</dbReference>
<dbReference type="EMBL" id="CM027682">
    <property type="protein sequence ID" value="KAG0537974.1"/>
    <property type="molecule type" value="Genomic_DNA"/>
</dbReference>
<dbReference type="PROSITE" id="PS50228">
    <property type="entry name" value="SUEL_LECTIN"/>
    <property type="match status" value="1"/>
</dbReference>
<comment type="caution">
    <text evidence="12">The sequence shown here is derived from an EMBL/GenBank/DDBJ whole genome shotgun (WGS) entry which is preliminary data.</text>
</comment>
<dbReference type="SUPFAM" id="SSF51445">
    <property type="entry name" value="(Trans)glycosidases"/>
    <property type="match status" value="1"/>
</dbReference>
<reference evidence="12" key="2">
    <citation type="submission" date="2020-10" db="EMBL/GenBank/DDBJ databases">
        <authorList>
            <person name="Cooper E.A."/>
            <person name="Brenton Z.W."/>
            <person name="Flinn B.S."/>
            <person name="Jenkins J."/>
            <person name="Shu S."/>
            <person name="Flowers D."/>
            <person name="Luo F."/>
            <person name="Wang Y."/>
            <person name="Xia P."/>
            <person name="Barry K."/>
            <person name="Daum C."/>
            <person name="Lipzen A."/>
            <person name="Yoshinaga Y."/>
            <person name="Schmutz J."/>
            <person name="Saski C."/>
            <person name="Vermerris W."/>
            <person name="Kresovich S."/>
        </authorList>
    </citation>
    <scope>NUCLEOTIDE SEQUENCE</scope>
</reference>
<dbReference type="Pfam" id="PF21467">
    <property type="entry name" value="BetaGal_gal-bd"/>
    <property type="match status" value="1"/>
</dbReference>
<dbReference type="Pfam" id="PF17834">
    <property type="entry name" value="GHD"/>
    <property type="match status" value="1"/>
</dbReference>
<comment type="catalytic activity">
    <reaction evidence="1">
        <text>Hydrolysis of terminal non-reducing beta-D-galactose residues in beta-D-galactosides.</text>
        <dbReference type="EC" id="3.2.1.23"/>
    </reaction>
</comment>
<dbReference type="InterPro" id="IPR008979">
    <property type="entry name" value="Galactose-bd-like_sf"/>
</dbReference>
<dbReference type="Gene3D" id="3.20.20.80">
    <property type="entry name" value="Glycosidases"/>
    <property type="match status" value="1"/>
</dbReference>
<dbReference type="PRINTS" id="PR00742">
    <property type="entry name" value="GLHYDRLASE35"/>
</dbReference>
<dbReference type="AlphaFoldDB" id="A0A921RCT8"/>
<comment type="similarity">
    <text evidence="3 9">Belongs to the glycosyl hydrolase 35 family.</text>
</comment>
<evidence type="ECO:0000256" key="3">
    <source>
        <dbReference type="ARBA" id="ARBA00009809"/>
    </source>
</evidence>